<dbReference type="KEGG" id="mros:EHO51_08330"/>
<dbReference type="GO" id="GO:0005829">
    <property type="term" value="C:cytosol"/>
    <property type="evidence" value="ECO:0007669"/>
    <property type="project" value="TreeGrafter"/>
</dbReference>
<feature type="site" description="Interaction with substrate rRNA" evidence="1">
    <location>
        <position position="3"/>
    </location>
</feature>
<protein>
    <recommendedName>
        <fullName evidence="1">Ribosomal RNA large subunit methyltransferase J</fullName>
        <ecNumber evidence="1">2.1.1.266</ecNumber>
    </recommendedName>
    <alternativeName>
        <fullName evidence="1">23S rRNA (adenine(2030)-N6)-methyltransferase</fullName>
    </alternativeName>
    <alternativeName>
        <fullName evidence="1">23S rRNA m6A2030 methyltransferase</fullName>
    </alternativeName>
</protein>
<evidence type="ECO:0000256" key="1">
    <source>
        <dbReference type="HAMAP-Rule" id="MF_00934"/>
    </source>
</evidence>
<organism evidence="2 3">
    <name type="scientific">Methylocystis rosea</name>
    <dbReference type="NCBI Taxonomy" id="173366"/>
    <lineage>
        <taxon>Bacteria</taxon>
        <taxon>Pseudomonadati</taxon>
        <taxon>Pseudomonadota</taxon>
        <taxon>Alphaproteobacteria</taxon>
        <taxon>Hyphomicrobiales</taxon>
        <taxon>Methylocystaceae</taxon>
        <taxon>Methylocystis</taxon>
    </lineage>
</organism>
<dbReference type="GO" id="GO:0036307">
    <property type="term" value="F:23S rRNA (adenine(2030)-N(6))-methyltransferase activity"/>
    <property type="evidence" value="ECO:0007669"/>
    <property type="project" value="UniProtKB-UniRule"/>
</dbReference>
<keyword evidence="1" id="KW-0694">RNA-binding</keyword>
<dbReference type="EMBL" id="CP034086">
    <property type="protein sequence ID" value="AZG76730.1"/>
    <property type="molecule type" value="Genomic_DNA"/>
</dbReference>
<keyword evidence="1 2" id="KW-0808">Transferase</keyword>
<name>A0A3G8M6H6_9HYPH</name>
<dbReference type="GO" id="GO:0070475">
    <property type="term" value="P:rRNA base methylation"/>
    <property type="evidence" value="ECO:0007669"/>
    <property type="project" value="UniProtKB-UniRule"/>
</dbReference>
<feature type="active site" description="Proton acceptor" evidence="1">
    <location>
        <position position="167"/>
    </location>
</feature>
<dbReference type="RefSeq" id="WP_124738495.1">
    <property type="nucleotide sequence ID" value="NZ_CP034086.1"/>
</dbReference>
<dbReference type="AlphaFoldDB" id="A0A3G8M6H6"/>
<feature type="binding site" evidence="1">
    <location>
        <position position="18"/>
    </location>
    <ligand>
        <name>S-adenosyl-L-methionine</name>
        <dbReference type="ChEBI" id="CHEBI:59789"/>
    </ligand>
</feature>
<comment type="similarity">
    <text evidence="1">Belongs to the RlmJ family.</text>
</comment>
<comment type="catalytic activity">
    <reaction evidence="1">
        <text>adenosine(2030) in 23S rRNA + S-adenosyl-L-methionine = N(6)-methyladenosine(2030) in 23S rRNA + S-adenosyl-L-homocysteine + H(+)</text>
        <dbReference type="Rhea" id="RHEA:43736"/>
        <dbReference type="Rhea" id="RHEA-COMP:10668"/>
        <dbReference type="Rhea" id="RHEA-COMP:10669"/>
        <dbReference type="ChEBI" id="CHEBI:15378"/>
        <dbReference type="ChEBI" id="CHEBI:57856"/>
        <dbReference type="ChEBI" id="CHEBI:59789"/>
        <dbReference type="ChEBI" id="CHEBI:74411"/>
        <dbReference type="ChEBI" id="CHEBI:74449"/>
        <dbReference type="EC" id="2.1.1.266"/>
    </reaction>
</comment>
<feature type="binding site" evidence="1">
    <location>
        <position position="41"/>
    </location>
    <ligand>
        <name>S-adenosyl-L-methionine</name>
        <dbReference type="ChEBI" id="CHEBI:59789"/>
    </ligand>
</feature>
<dbReference type="GO" id="GO:0003723">
    <property type="term" value="F:RNA binding"/>
    <property type="evidence" value="ECO:0007669"/>
    <property type="project" value="UniProtKB-UniRule"/>
</dbReference>
<gene>
    <name evidence="1" type="primary">rlmJ</name>
    <name evidence="2" type="ORF">EHO51_08330</name>
</gene>
<dbReference type="PANTHER" id="PTHR37426">
    <property type="entry name" value="RIBOSOMAL RNA LARGE SUBUNIT METHYLTRANSFERASE J"/>
    <property type="match status" value="1"/>
</dbReference>
<feature type="binding site" evidence="1">
    <location>
        <begin position="146"/>
        <end position="147"/>
    </location>
    <ligand>
        <name>S-adenosyl-L-methionine</name>
        <dbReference type="ChEBI" id="CHEBI:59789"/>
    </ligand>
</feature>
<dbReference type="PANTHER" id="PTHR37426:SF1">
    <property type="entry name" value="RIBOSOMAL RNA LARGE SUBUNIT METHYLTRANSFERASE J"/>
    <property type="match status" value="1"/>
</dbReference>
<feature type="binding site" evidence="1">
    <location>
        <position position="103"/>
    </location>
    <ligand>
        <name>S-adenosyl-L-methionine</name>
        <dbReference type="ChEBI" id="CHEBI:59789"/>
    </ligand>
</feature>
<dbReference type="Pfam" id="PF04378">
    <property type="entry name" value="RsmJ"/>
    <property type="match status" value="1"/>
</dbReference>
<comment type="subunit">
    <text evidence="1">Monomer.</text>
</comment>
<evidence type="ECO:0000313" key="2">
    <source>
        <dbReference type="EMBL" id="AZG76730.1"/>
    </source>
</evidence>
<dbReference type="InterPro" id="IPR029063">
    <property type="entry name" value="SAM-dependent_MTases_sf"/>
</dbReference>
<feature type="binding site" evidence="1">
    <location>
        <position position="121"/>
    </location>
    <ligand>
        <name>S-adenosyl-L-methionine</name>
        <dbReference type="ChEBI" id="CHEBI:59789"/>
    </ligand>
</feature>
<dbReference type="SUPFAM" id="SSF53335">
    <property type="entry name" value="S-adenosyl-L-methionine-dependent methyltransferases"/>
    <property type="match status" value="1"/>
</dbReference>
<accession>A0A3G8M6H6</accession>
<keyword evidence="1" id="KW-0698">rRNA processing</keyword>
<feature type="binding site" evidence="1">
    <location>
        <position position="167"/>
    </location>
    <ligand>
        <name>S-adenosyl-L-methionine</name>
        <dbReference type="ChEBI" id="CHEBI:59789"/>
    </ligand>
</feature>
<evidence type="ECO:0000313" key="3">
    <source>
        <dbReference type="Proteomes" id="UP000273982"/>
    </source>
</evidence>
<keyword evidence="1" id="KW-0949">S-adenosyl-L-methionine</keyword>
<keyword evidence="1 2" id="KW-0489">Methyltransferase</keyword>
<proteinExistence type="inferred from homology"/>
<dbReference type="EC" id="2.1.1.266" evidence="1"/>
<dbReference type="Gene3D" id="3.40.50.150">
    <property type="entry name" value="Vaccinia Virus protein VP39"/>
    <property type="match status" value="1"/>
</dbReference>
<comment type="function">
    <text evidence="1">Specifically methylates the adenine in position 2030 of 23S rRNA.</text>
</comment>
<dbReference type="InterPro" id="IPR007473">
    <property type="entry name" value="RlmJ"/>
</dbReference>
<dbReference type="HAMAP" id="MF_00934">
    <property type="entry name" value="23SrRNA_methyltr_J"/>
    <property type="match status" value="1"/>
</dbReference>
<sequence length="281" mass="31393">MNYRHGFHAGNFADVFKHALLVRLLVYLRRKETPFRVIDTHAGEGAYDLSAEAAERTLEWRGGVGRLGDLSGASAEVRALLAPYIDCLGPRDHEGKPALYPGSPSIAQKLMRPQDRAIFCELRPDAFAALRRRFARDERIKAIHIDGYLGLGAYVPPKERRGIALIDPPFEREDEFEAAFDAFNKSYAKWNSGIYALWHPAKSDRDVRKFQSRMRESGIRRILQLSLSIGGDGEGLRSCGMAVVNPPFVFEEEARTLLAFLAARMAQGEGAGCEIEWLAGE</sequence>
<reference evidence="2 3" key="1">
    <citation type="submission" date="2018-11" db="EMBL/GenBank/DDBJ databases">
        <title>Genome squencing of methanotrophic bacteria isolated from alkaline groundwater in Korea.</title>
        <authorList>
            <person name="Nguyen L.N."/>
        </authorList>
    </citation>
    <scope>NUCLEOTIDE SEQUENCE [LARGE SCALE GENOMIC DNA]</scope>
    <source>
        <strain evidence="2 3">GW6</strain>
    </source>
</reference>
<dbReference type="Proteomes" id="UP000273982">
    <property type="component" value="Chromosome"/>
</dbReference>